<dbReference type="EMBL" id="BMKA01000003">
    <property type="protein sequence ID" value="GGA24030.1"/>
    <property type="molecule type" value="Genomic_DNA"/>
</dbReference>
<sequence>MAKLPITEPFLLKLDAVIAADPELTVSNLAVKAELSNSAIRQMFDQNRSPRVSTMRKICSALGTTLEEFMSHAQTEEELEIVRLISQLPPALRHELLGYGRALTVQAAKLNQESTEDNE</sequence>
<dbReference type="Gene3D" id="1.10.260.40">
    <property type="entry name" value="lambda repressor-like DNA-binding domains"/>
    <property type="match status" value="1"/>
</dbReference>
<evidence type="ECO:0000313" key="2">
    <source>
        <dbReference type="EMBL" id="GGA24030.1"/>
    </source>
</evidence>
<feature type="domain" description="HTH cro/C1-type" evidence="1">
    <location>
        <begin position="24"/>
        <end position="69"/>
    </location>
</feature>
<reference evidence="2" key="2">
    <citation type="submission" date="2020-09" db="EMBL/GenBank/DDBJ databases">
        <authorList>
            <person name="Sun Q."/>
            <person name="Zhou Y."/>
        </authorList>
    </citation>
    <scope>NUCLEOTIDE SEQUENCE</scope>
    <source>
        <strain evidence="2">CGMCC 1.15880</strain>
    </source>
</reference>
<dbReference type="InterPro" id="IPR001387">
    <property type="entry name" value="Cro/C1-type_HTH"/>
</dbReference>
<dbReference type="PROSITE" id="PS50943">
    <property type="entry name" value="HTH_CROC1"/>
    <property type="match status" value="1"/>
</dbReference>
<gene>
    <name evidence="2" type="ORF">GCM10011498_26240</name>
</gene>
<dbReference type="CDD" id="cd00093">
    <property type="entry name" value="HTH_XRE"/>
    <property type="match status" value="1"/>
</dbReference>
<organism evidence="2 3">
    <name type="scientific">Neptunicoccus cionae</name>
    <dbReference type="NCBI Taxonomy" id="2035344"/>
    <lineage>
        <taxon>Bacteria</taxon>
        <taxon>Pseudomonadati</taxon>
        <taxon>Pseudomonadota</taxon>
        <taxon>Alphaproteobacteria</taxon>
        <taxon>Rhodobacterales</taxon>
        <taxon>Paracoccaceae</taxon>
        <taxon>Neptunicoccus</taxon>
    </lineage>
</organism>
<name>A0A916R005_9RHOB</name>
<evidence type="ECO:0000259" key="1">
    <source>
        <dbReference type="PROSITE" id="PS50943"/>
    </source>
</evidence>
<keyword evidence="3" id="KW-1185">Reference proteome</keyword>
<reference evidence="2" key="1">
    <citation type="journal article" date="2014" name="Int. J. Syst. Evol. Microbiol.">
        <title>Complete genome sequence of Corynebacterium casei LMG S-19264T (=DSM 44701T), isolated from a smear-ripened cheese.</title>
        <authorList>
            <consortium name="US DOE Joint Genome Institute (JGI-PGF)"/>
            <person name="Walter F."/>
            <person name="Albersmeier A."/>
            <person name="Kalinowski J."/>
            <person name="Ruckert C."/>
        </authorList>
    </citation>
    <scope>NUCLEOTIDE SEQUENCE</scope>
    <source>
        <strain evidence="2">CGMCC 1.15880</strain>
    </source>
</reference>
<comment type="caution">
    <text evidence="2">The sequence shown here is derived from an EMBL/GenBank/DDBJ whole genome shotgun (WGS) entry which is preliminary data.</text>
</comment>
<accession>A0A916R005</accession>
<proteinExistence type="predicted"/>
<dbReference type="GO" id="GO:0003677">
    <property type="term" value="F:DNA binding"/>
    <property type="evidence" value="ECO:0007669"/>
    <property type="project" value="InterPro"/>
</dbReference>
<evidence type="ECO:0000313" key="3">
    <source>
        <dbReference type="Proteomes" id="UP000628017"/>
    </source>
</evidence>
<dbReference type="AlphaFoldDB" id="A0A916R005"/>
<protein>
    <recommendedName>
        <fullName evidence="1">HTH cro/C1-type domain-containing protein</fullName>
    </recommendedName>
</protein>
<dbReference type="SUPFAM" id="SSF47413">
    <property type="entry name" value="lambda repressor-like DNA-binding domains"/>
    <property type="match status" value="1"/>
</dbReference>
<dbReference type="Proteomes" id="UP000628017">
    <property type="component" value="Unassembled WGS sequence"/>
</dbReference>
<dbReference type="Pfam" id="PF13443">
    <property type="entry name" value="HTH_26"/>
    <property type="match status" value="1"/>
</dbReference>
<dbReference type="RefSeq" id="WP_188676060.1">
    <property type="nucleotide sequence ID" value="NZ_BMKA01000003.1"/>
</dbReference>
<dbReference type="InterPro" id="IPR010982">
    <property type="entry name" value="Lambda_DNA-bd_dom_sf"/>
</dbReference>